<evidence type="ECO:0000313" key="1">
    <source>
        <dbReference type="EMBL" id="GBM02363.1"/>
    </source>
</evidence>
<sequence length="97" mass="10639">MDLVILNSGQMTRMTSELASPSPNLSTTPAGWHLTPTDLMCTSPTYTMVLRWNLDPSGPEVETLPLLPRSPGGYSNSGVALGAHLRWWVVPLYWGEL</sequence>
<keyword evidence="2" id="KW-1185">Reference proteome</keyword>
<gene>
    <name evidence="1" type="ORF">AVEN_138471_1</name>
</gene>
<comment type="caution">
    <text evidence="1">The sequence shown here is derived from an EMBL/GenBank/DDBJ whole genome shotgun (WGS) entry which is preliminary data.</text>
</comment>
<reference evidence="1 2" key="1">
    <citation type="journal article" date="2019" name="Sci. Rep.">
        <title>Orb-weaving spider Araneus ventricosus genome elucidates the spidroin gene catalogue.</title>
        <authorList>
            <person name="Kono N."/>
            <person name="Nakamura H."/>
            <person name="Ohtoshi R."/>
            <person name="Moran D.A.P."/>
            <person name="Shinohara A."/>
            <person name="Yoshida Y."/>
            <person name="Fujiwara M."/>
            <person name="Mori M."/>
            <person name="Tomita M."/>
            <person name="Arakawa K."/>
        </authorList>
    </citation>
    <scope>NUCLEOTIDE SEQUENCE [LARGE SCALE GENOMIC DNA]</scope>
</reference>
<organism evidence="1 2">
    <name type="scientific">Araneus ventricosus</name>
    <name type="common">Orbweaver spider</name>
    <name type="synonym">Epeira ventricosa</name>
    <dbReference type="NCBI Taxonomy" id="182803"/>
    <lineage>
        <taxon>Eukaryota</taxon>
        <taxon>Metazoa</taxon>
        <taxon>Ecdysozoa</taxon>
        <taxon>Arthropoda</taxon>
        <taxon>Chelicerata</taxon>
        <taxon>Arachnida</taxon>
        <taxon>Araneae</taxon>
        <taxon>Araneomorphae</taxon>
        <taxon>Entelegynae</taxon>
        <taxon>Araneoidea</taxon>
        <taxon>Araneidae</taxon>
        <taxon>Araneus</taxon>
    </lineage>
</organism>
<dbReference type="Proteomes" id="UP000499080">
    <property type="component" value="Unassembled WGS sequence"/>
</dbReference>
<dbReference type="EMBL" id="BGPR01000179">
    <property type="protein sequence ID" value="GBM02363.1"/>
    <property type="molecule type" value="Genomic_DNA"/>
</dbReference>
<name>A0A4Y2CDE6_ARAVE</name>
<dbReference type="AlphaFoldDB" id="A0A4Y2CDE6"/>
<protein>
    <submittedName>
        <fullName evidence="1">Uncharacterized protein</fullName>
    </submittedName>
</protein>
<proteinExistence type="predicted"/>
<accession>A0A4Y2CDE6</accession>
<evidence type="ECO:0000313" key="2">
    <source>
        <dbReference type="Proteomes" id="UP000499080"/>
    </source>
</evidence>